<gene>
    <name evidence="1" type="ORF">ccrud_10375</name>
</gene>
<dbReference type="EMBL" id="CP015622">
    <property type="protein sequence ID" value="ANE04566.1"/>
    <property type="molecule type" value="Genomic_DNA"/>
</dbReference>
<keyword evidence="2" id="KW-1185">Reference proteome</keyword>
<evidence type="ECO:0000313" key="1">
    <source>
        <dbReference type="EMBL" id="ANE04566.1"/>
    </source>
</evidence>
<name>A0A172QV81_9CORY</name>
<reference evidence="1 2" key="1">
    <citation type="submission" date="2016-05" db="EMBL/GenBank/DDBJ databases">
        <title>Complete genome sequence of Corynebacterium crudilactis, a new Corynebacterium species isolated from raw cow's milk.</title>
        <authorList>
            <person name="Christian R."/>
            <person name="Zimmermann J."/>
            <person name="Lipski A."/>
            <person name="Kalinowski J."/>
        </authorList>
    </citation>
    <scope>NUCLEOTIDE SEQUENCE [LARGE SCALE GENOMIC DNA]</scope>
    <source>
        <strain evidence="1 2">JZ16</strain>
    </source>
</reference>
<proteinExistence type="predicted"/>
<accession>A0A172QV81</accession>
<sequence length="143" mass="15789">MIGSRTPHTVKAWKNLTSSFFNRFRKSEPDLLALPANIRDIQAATLDIYMAESLVIINLDAQSATMLLDAATHLIPTRFTGPKGRPLSVIPINDPRSRPTLHPDHGWMMPLSPPVVEELLNTGLAPGEKELLSINIAFIVDVE</sequence>
<protein>
    <submittedName>
        <fullName evidence="1">Uncharacterized protein</fullName>
    </submittedName>
</protein>
<dbReference type="Proteomes" id="UP000076929">
    <property type="component" value="Chromosome"/>
</dbReference>
<dbReference type="AlphaFoldDB" id="A0A172QV81"/>
<organism evidence="1 2">
    <name type="scientific">Corynebacterium crudilactis</name>
    <dbReference type="NCBI Taxonomy" id="1652495"/>
    <lineage>
        <taxon>Bacteria</taxon>
        <taxon>Bacillati</taxon>
        <taxon>Actinomycetota</taxon>
        <taxon>Actinomycetes</taxon>
        <taxon>Mycobacteriales</taxon>
        <taxon>Corynebacteriaceae</taxon>
        <taxon>Corynebacterium</taxon>
    </lineage>
</organism>
<dbReference type="STRING" id="1652495.ccrud_10375"/>
<evidence type="ECO:0000313" key="2">
    <source>
        <dbReference type="Proteomes" id="UP000076929"/>
    </source>
</evidence>
<dbReference type="KEGG" id="ccjz:ccrud_10375"/>